<dbReference type="CDD" id="cd06464">
    <property type="entry name" value="ACD_sHsps-like"/>
    <property type="match status" value="1"/>
</dbReference>
<protein>
    <recommendedName>
        <fullName evidence="5">SHSP domain-containing protein</fullName>
    </recommendedName>
</protein>
<evidence type="ECO:0000256" key="1">
    <source>
        <dbReference type="ARBA" id="ARBA00023016"/>
    </source>
</evidence>
<sequence length="269" mass="29974">MESQIVRRRANIIAAHLAFHEDISATAAHVFPMSCSNSLNSVIRRHDNRVYFARQGSGSQGCHMRQAVNEQGNYVQPDIPSKSTNSDAPLFSRPAQVEPGIPTSKGVHPVDQGCRYTDPAPEAPVFARPTKEDGRPSFHSVEKVQNFAQTAYPTGSEWSPRMDVVESGFNYVITLEIPGVTIDNVKVEVDDRSLIISGKRLNWSCGAACSNKSAMSYHRRELLRGPYRIVWPLPNNTNKENVSAEIQDGLLRVTIPKLSGLRWLRKAYM</sequence>
<evidence type="ECO:0000259" key="5">
    <source>
        <dbReference type="PROSITE" id="PS01031"/>
    </source>
</evidence>
<dbReference type="InterPro" id="IPR002068">
    <property type="entry name" value="A-crystallin/Hsp20_dom"/>
</dbReference>
<proteinExistence type="inferred from homology"/>
<dbReference type="AlphaFoldDB" id="A0AAD4JI92"/>
<feature type="domain" description="SHSP" evidence="5">
    <location>
        <begin position="153"/>
        <end position="269"/>
    </location>
</feature>
<evidence type="ECO:0000256" key="2">
    <source>
        <dbReference type="PROSITE-ProRule" id="PRU00285"/>
    </source>
</evidence>
<comment type="similarity">
    <text evidence="2 3">Belongs to the small heat shock protein (HSP20) family.</text>
</comment>
<reference evidence="6 7" key="1">
    <citation type="journal article" date="2021" name="Nat. Commun.">
        <title>Incipient diploidization of the medicinal plant Perilla within 10,000 years.</title>
        <authorList>
            <person name="Zhang Y."/>
            <person name="Shen Q."/>
            <person name="Leng L."/>
            <person name="Zhang D."/>
            <person name="Chen S."/>
            <person name="Shi Y."/>
            <person name="Ning Z."/>
            <person name="Chen S."/>
        </authorList>
    </citation>
    <scope>NUCLEOTIDE SEQUENCE [LARGE SCALE GENOMIC DNA]</scope>
    <source>
        <strain evidence="7">cv. PC099</strain>
    </source>
</reference>
<dbReference type="PROSITE" id="PS01031">
    <property type="entry name" value="SHSP"/>
    <property type="match status" value="1"/>
</dbReference>
<dbReference type="Gene3D" id="2.60.40.790">
    <property type="match status" value="1"/>
</dbReference>
<feature type="region of interest" description="Disordered" evidence="4">
    <location>
        <begin position="73"/>
        <end position="104"/>
    </location>
</feature>
<dbReference type="Proteomes" id="UP001190926">
    <property type="component" value="Unassembled WGS sequence"/>
</dbReference>
<accession>A0AAD4JI92</accession>
<name>A0AAD4JI92_PERFH</name>
<dbReference type="EMBL" id="SDAM02000057">
    <property type="protein sequence ID" value="KAH6833550.1"/>
    <property type="molecule type" value="Genomic_DNA"/>
</dbReference>
<evidence type="ECO:0000256" key="3">
    <source>
        <dbReference type="RuleBase" id="RU003616"/>
    </source>
</evidence>
<dbReference type="InterPro" id="IPR008978">
    <property type="entry name" value="HSP20-like_chaperone"/>
</dbReference>
<evidence type="ECO:0000313" key="7">
    <source>
        <dbReference type="Proteomes" id="UP001190926"/>
    </source>
</evidence>
<comment type="caution">
    <text evidence="6">The sequence shown here is derived from an EMBL/GenBank/DDBJ whole genome shotgun (WGS) entry which is preliminary data.</text>
</comment>
<keyword evidence="7" id="KW-1185">Reference proteome</keyword>
<keyword evidence="1" id="KW-0346">Stress response</keyword>
<dbReference type="PANTHER" id="PTHR11527">
    <property type="entry name" value="HEAT-SHOCK PROTEIN 20 FAMILY MEMBER"/>
    <property type="match status" value="1"/>
</dbReference>
<dbReference type="Pfam" id="PF00011">
    <property type="entry name" value="HSP20"/>
    <property type="match status" value="1"/>
</dbReference>
<dbReference type="InterPro" id="IPR031107">
    <property type="entry name" value="Small_HSP"/>
</dbReference>
<evidence type="ECO:0000313" key="6">
    <source>
        <dbReference type="EMBL" id="KAH6833550.1"/>
    </source>
</evidence>
<evidence type="ECO:0000256" key="4">
    <source>
        <dbReference type="SAM" id="MobiDB-lite"/>
    </source>
</evidence>
<dbReference type="SUPFAM" id="SSF49764">
    <property type="entry name" value="HSP20-like chaperones"/>
    <property type="match status" value="1"/>
</dbReference>
<gene>
    <name evidence="6" type="ORF">C2S53_004929</name>
</gene>
<organism evidence="6 7">
    <name type="scientific">Perilla frutescens var. hirtella</name>
    <name type="common">Perilla citriodora</name>
    <name type="synonym">Perilla setoyensis</name>
    <dbReference type="NCBI Taxonomy" id="608512"/>
    <lineage>
        <taxon>Eukaryota</taxon>
        <taxon>Viridiplantae</taxon>
        <taxon>Streptophyta</taxon>
        <taxon>Embryophyta</taxon>
        <taxon>Tracheophyta</taxon>
        <taxon>Spermatophyta</taxon>
        <taxon>Magnoliopsida</taxon>
        <taxon>eudicotyledons</taxon>
        <taxon>Gunneridae</taxon>
        <taxon>Pentapetalae</taxon>
        <taxon>asterids</taxon>
        <taxon>lamiids</taxon>
        <taxon>Lamiales</taxon>
        <taxon>Lamiaceae</taxon>
        <taxon>Nepetoideae</taxon>
        <taxon>Elsholtzieae</taxon>
        <taxon>Perilla</taxon>
    </lineage>
</organism>